<reference evidence="1" key="1">
    <citation type="journal article" date="2014" name="Int. J. Syst. Evol. Microbiol.">
        <title>Complete genome sequence of Corynebacterium casei LMG S-19264T (=DSM 44701T), isolated from a smear-ripened cheese.</title>
        <authorList>
            <consortium name="US DOE Joint Genome Institute (JGI-PGF)"/>
            <person name="Walter F."/>
            <person name="Albersmeier A."/>
            <person name="Kalinowski J."/>
            <person name="Ruckert C."/>
        </authorList>
    </citation>
    <scope>NUCLEOTIDE SEQUENCE</scope>
    <source>
        <strain evidence="1">CGMCC 1.12408</strain>
    </source>
</reference>
<protein>
    <submittedName>
        <fullName evidence="1">Uncharacterized protein</fullName>
    </submittedName>
</protein>
<evidence type="ECO:0000313" key="2">
    <source>
        <dbReference type="Proteomes" id="UP000613512"/>
    </source>
</evidence>
<dbReference type="Proteomes" id="UP000613512">
    <property type="component" value="Unassembled WGS sequence"/>
</dbReference>
<sequence>MEIKDLELNISLEDIELEEVKVLALTNNESKGLPEMGASAKWVGCCSCCCTKLN</sequence>
<proteinExistence type="predicted"/>
<evidence type="ECO:0000313" key="1">
    <source>
        <dbReference type="EMBL" id="GGA66180.1"/>
    </source>
</evidence>
<keyword evidence="2" id="KW-1185">Reference proteome</keyword>
<reference evidence="1" key="2">
    <citation type="submission" date="2020-09" db="EMBL/GenBank/DDBJ databases">
        <authorList>
            <person name="Sun Q."/>
            <person name="Zhou Y."/>
        </authorList>
    </citation>
    <scope>NUCLEOTIDE SEQUENCE</scope>
    <source>
        <strain evidence="1">CGMCC 1.12408</strain>
    </source>
</reference>
<dbReference type="AlphaFoldDB" id="A0A916W541"/>
<dbReference type="Pfam" id="PF19409">
    <property type="entry name" value="Thiopep_pre"/>
    <property type="match status" value="1"/>
</dbReference>
<comment type="caution">
    <text evidence="1">The sequence shown here is derived from an EMBL/GenBank/DDBJ whole genome shotgun (WGS) entry which is preliminary data.</text>
</comment>
<gene>
    <name evidence="1" type="ORF">GCM10008025_07510</name>
</gene>
<name>A0A916W541_9BACI</name>
<accession>A0A916W541</accession>
<dbReference type="RefSeq" id="WP_188383355.1">
    <property type="nucleotide sequence ID" value="NZ_BMEY01000003.1"/>
</dbReference>
<organism evidence="1 2">
    <name type="scientific">Ornithinibacillus halotolerans</name>
    <dbReference type="NCBI Taxonomy" id="1274357"/>
    <lineage>
        <taxon>Bacteria</taxon>
        <taxon>Bacillati</taxon>
        <taxon>Bacillota</taxon>
        <taxon>Bacilli</taxon>
        <taxon>Bacillales</taxon>
        <taxon>Bacillaceae</taxon>
        <taxon>Ornithinibacillus</taxon>
    </lineage>
</organism>
<dbReference type="EMBL" id="BMEY01000003">
    <property type="protein sequence ID" value="GGA66180.1"/>
    <property type="molecule type" value="Genomic_DNA"/>
</dbReference>